<evidence type="ECO:0008006" key="14">
    <source>
        <dbReference type="Google" id="ProtNLM"/>
    </source>
</evidence>
<name>A0A8K0XUJ3_9AGAR</name>
<evidence type="ECO:0000256" key="4">
    <source>
        <dbReference type="ARBA" id="ARBA00022692"/>
    </source>
</evidence>
<keyword evidence="6" id="KW-0931">ER-Golgi transport</keyword>
<dbReference type="CDD" id="cd15860">
    <property type="entry name" value="SNARE_USE1"/>
    <property type="match status" value="1"/>
</dbReference>
<feature type="compositionally biased region" description="Polar residues" evidence="10">
    <location>
        <begin position="171"/>
        <end position="181"/>
    </location>
</feature>
<evidence type="ECO:0000256" key="2">
    <source>
        <dbReference type="ARBA" id="ARBA00007891"/>
    </source>
</evidence>
<keyword evidence="8 11" id="KW-1133">Transmembrane helix</keyword>
<keyword evidence="5" id="KW-0256">Endoplasmic reticulum</keyword>
<evidence type="ECO:0000256" key="6">
    <source>
        <dbReference type="ARBA" id="ARBA00022892"/>
    </source>
</evidence>
<feature type="region of interest" description="Disordered" evidence="10">
    <location>
        <begin position="100"/>
        <end position="185"/>
    </location>
</feature>
<dbReference type="GO" id="GO:0015031">
    <property type="term" value="P:protein transport"/>
    <property type="evidence" value="ECO:0007669"/>
    <property type="project" value="UniProtKB-KW"/>
</dbReference>
<dbReference type="AlphaFoldDB" id="A0A8K0XUJ3"/>
<dbReference type="GO" id="GO:0005789">
    <property type="term" value="C:endoplasmic reticulum membrane"/>
    <property type="evidence" value="ECO:0007669"/>
    <property type="project" value="UniProtKB-SubCell"/>
</dbReference>
<evidence type="ECO:0000313" key="12">
    <source>
        <dbReference type="EMBL" id="KAH8107658.1"/>
    </source>
</evidence>
<dbReference type="Proteomes" id="UP000813824">
    <property type="component" value="Unassembled WGS sequence"/>
</dbReference>
<dbReference type="EMBL" id="JAEVFJ010000001">
    <property type="protein sequence ID" value="KAH8107658.1"/>
    <property type="molecule type" value="Genomic_DNA"/>
</dbReference>
<feature type="transmembrane region" description="Helical" evidence="11">
    <location>
        <begin position="262"/>
        <end position="287"/>
    </location>
</feature>
<evidence type="ECO:0000256" key="3">
    <source>
        <dbReference type="ARBA" id="ARBA00022448"/>
    </source>
</evidence>
<dbReference type="Pfam" id="PF09753">
    <property type="entry name" value="Use1"/>
    <property type="match status" value="1"/>
</dbReference>
<evidence type="ECO:0000256" key="1">
    <source>
        <dbReference type="ARBA" id="ARBA00004163"/>
    </source>
</evidence>
<evidence type="ECO:0000256" key="9">
    <source>
        <dbReference type="ARBA" id="ARBA00023136"/>
    </source>
</evidence>
<dbReference type="GO" id="GO:0031201">
    <property type="term" value="C:SNARE complex"/>
    <property type="evidence" value="ECO:0007669"/>
    <property type="project" value="TreeGrafter"/>
</dbReference>
<keyword evidence="13" id="KW-1185">Reference proteome</keyword>
<evidence type="ECO:0000256" key="8">
    <source>
        <dbReference type="ARBA" id="ARBA00022989"/>
    </source>
</evidence>
<evidence type="ECO:0000256" key="7">
    <source>
        <dbReference type="ARBA" id="ARBA00022927"/>
    </source>
</evidence>
<feature type="compositionally biased region" description="Polar residues" evidence="10">
    <location>
        <begin position="119"/>
        <end position="144"/>
    </location>
</feature>
<dbReference type="PANTHER" id="PTHR13050">
    <property type="entry name" value="USE1-LIKE PROTEIN"/>
    <property type="match status" value="1"/>
</dbReference>
<gene>
    <name evidence="12" type="ORF">BXZ70DRAFT_2744</name>
</gene>
<dbReference type="InterPro" id="IPR019150">
    <property type="entry name" value="Vesicle_transport_protein_Use1"/>
</dbReference>
<dbReference type="OrthoDB" id="4506189at2759"/>
<reference evidence="12" key="1">
    <citation type="journal article" date="2021" name="New Phytol.">
        <title>Evolutionary innovations through gain and loss of genes in the ectomycorrhizal Boletales.</title>
        <authorList>
            <person name="Wu G."/>
            <person name="Miyauchi S."/>
            <person name="Morin E."/>
            <person name="Kuo A."/>
            <person name="Drula E."/>
            <person name="Varga T."/>
            <person name="Kohler A."/>
            <person name="Feng B."/>
            <person name="Cao Y."/>
            <person name="Lipzen A."/>
            <person name="Daum C."/>
            <person name="Hundley H."/>
            <person name="Pangilinan J."/>
            <person name="Johnson J."/>
            <person name="Barry K."/>
            <person name="LaButti K."/>
            <person name="Ng V."/>
            <person name="Ahrendt S."/>
            <person name="Min B."/>
            <person name="Choi I.G."/>
            <person name="Park H."/>
            <person name="Plett J.M."/>
            <person name="Magnuson J."/>
            <person name="Spatafora J.W."/>
            <person name="Nagy L.G."/>
            <person name="Henrissat B."/>
            <person name="Grigoriev I.V."/>
            <person name="Yang Z.L."/>
            <person name="Xu J."/>
            <person name="Martin F.M."/>
        </authorList>
    </citation>
    <scope>NUCLEOTIDE SEQUENCE</scope>
    <source>
        <strain evidence="12">KKN 215</strain>
    </source>
</reference>
<keyword evidence="3" id="KW-0813">Transport</keyword>
<accession>A0A8K0XUJ3</accession>
<dbReference type="GO" id="GO:0006890">
    <property type="term" value="P:retrograde vesicle-mediated transport, Golgi to endoplasmic reticulum"/>
    <property type="evidence" value="ECO:0007669"/>
    <property type="project" value="TreeGrafter"/>
</dbReference>
<comment type="caution">
    <text evidence="12">The sequence shown here is derived from an EMBL/GenBank/DDBJ whole genome shotgun (WGS) entry which is preliminary data.</text>
</comment>
<organism evidence="12 13">
    <name type="scientific">Cristinia sonorae</name>
    <dbReference type="NCBI Taxonomy" id="1940300"/>
    <lineage>
        <taxon>Eukaryota</taxon>
        <taxon>Fungi</taxon>
        <taxon>Dikarya</taxon>
        <taxon>Basidiomycota</taxon>
        <taxon>Agaricomycotina</taxon>
        <taxon>Agaricomycetes</taxon>
        <taxon>Agaricomycetidae</taxon>
        <taxon>Agaricales</taxon>
        <taxon>Pleurotineae</taxon>
        <taxon>Stephanosporaceae</taxon>
        <taxon>Cristinia</taxon>
    </lineage>
</organism>
<keyword evidence="4 11" id="KW-0812">Transmembrane</keyword>
<sequence length="290" mass="32013">MPLQTQEQIIHDRVNLGRLVKSLQGAVSSEEWQRNTSEPGTQAWLKVQGALHKVQYARRLLKNVELNSAVDDSSTSTERYQSLRASLNALEHLLQDAEKRVAPKPARPEPILPTLPLPQASSVAPVSPGQLNADQTDPFSSPTEPSAMLSAQDLLLSPSDTVPDTLAEEPTSASHQSSSRPLNGPLAPATTGAILQNSRAIQEELSEQLAQMATQLKRNALHFSNSLEKDKAVVQGAQEKLERNYDVMTKERKRLRDHHSKSWGTTWITILSIAVAIIGFFLTFFVIRFT</sequence>
<protein>
    <recommendedName>
        <fullName evidence="14">Synaptobrevin</fullName>
    </recommendedName>
</protein>
<dbReference type="PANTHER" id="PTHR13050:SF7">
    <property type="entry name" value="VESICLE TRANSPORT PROTEIN USE1"/>
    <property type="match status" value="1"/>
</dbReference>
<evidence type="ECO:0000256" key="11">
    <source>
        <dbReference type="SAM" id="Phobius"/>
    </source>
</evidence>
<proteinExistence type="inferred from homology"/>
<keyword evidence="7" id="KW-0653">Protein transport</keyword>
<evidence type="ECO:0000256" key="10">
    <source>
        <dbReference type="SAM" id="MobiDB-lite"/>
    </source>
</evidence>
<keyword evidence="9 11" id="KW-0472">Membrane</keyword>
<dbReference type="GO" id="GO:0005484">
    <property type="term" value="F:SNAP receptor activity"/>
    <property type="evidence" value="ECO:0007669"/>
    <property type="project" value="TreeGrafter"/>
</dbReference>
<evidence type="ECO:0000256" key="5">
    <source>
        <dbReference type="ARBA" id="ARBA00022824"/>
    </source>
</evidence>
<comment type="subcellular location">
    <subcellularLocation>
        <location evidence="1">Endoplasmic reticulum membrane</location>
        <topology evidence="1">Single-pass type IV membrane protein</topology>
    </subcellularLocation>
</comment>
<comment type="similarity">
    <text evidence="2">Belongs to the USE1 family.</text>
</comment>
<evidence type="ECO:0000313" key="13">
    <source>
        <dbReference type="Proteomes" id="UP000813824"/>
    </source>
</evidence>